<accession>A0ABR1ZP51</accession>
<gene>
    <name evidence="1" type="ORF">V6N12_067423</name>
</gene>
<sequence length="97" mass="11037">MGVRTPPPLSKPEDNSDLSNQFATIANHTPTFIGLAYQKKGTIVRSWLVLNSTAQTMRVEAGKLPSFDARVYPIRVFRSPTRFFRTRRRSWVEKGPS</sequence>
<dbReference type="Proteomes" id="UP001472677">
    <property type="component" value="Unassembled WGS sequence"/>
</dbReference>
<name>A0ABR1ZP51_9ROSI</name>
<comment type="caution">
    <text evidence="1">The sequence shown here is derived from an EMBL/GenBank/DDBJ whole genome shotgun (WGS) entry which is preliminary data.</text>
</comment>
<keyword evidence="2" id="KW-1185">Reference proteome</keyword>
<organism evidence="1 2">
    <name type="scientific">Hibiscus sabdariffa</name>
    <name type="common">roselle</name>
    <dbReference type="NCBI Taxonomy" id="183260"/>
    <lineage>
        <taxon>Eukaryota</taxon>
        <taxon>Viridiplantae</taxon>
        <taxon>Streptophyta</taxon>
        <taxon>Embryophyta</taxon>
        <taxon>Tracheophyta</taxon>
        <taxon>Spermatophyta</taxon>
        <taxon>Magnoliopsida</taxon>
        <taxon>eudicotyledons</taxon>
        <taxon>Gunneridae</taxon>
        <taxon>Pentapetalae</taxon>
        <taxon>rosids</taxon>
        <taxon>malvids</taxon>
        <taxon>Malvales</taxon>
        <taxon>Malvaceae</taxon>
        <taxon>Malvoideae</taxon>
        <taxon>Hibiscus</taxon>
    </lineage>
</organism>
<evidence type="ECO:0000313" key="1">
    <source>
        <dbReference type="EMBL" id="KAK8482478.1"/>
    </source>
</evidence>
<reference evidence="1 2" key="1">
    <citation type="journal article" date="2024" name="G3 (Bethesda)">
        <title>Genome assembly of Hibiscus sabdariffa L. provides insights into metabolisms of medicinal natural products.</title>
        <authorList>
            <person name="Kim T."/>
        </authorList>
    </citation>
    <scope>NUCLEOTIDE SEQUENCE [LARGE SCALE GENOMIC DNA]</scope>
    <source>
        <strain evidence="1">TK-2024</strain>
        <tissue evidence="1">Old leaves</tissue>
    </source>
</reference>
<evidence type="ECO:0000313" key="2">
    <source>
        <dbReference type="Proteomes" id="UP001472677"/>
    </source>
</evidence>
<dbReference type="EMBL" id="JBBPBM010001713">
    <property type="protein sequence ID" value="KAK8482478.1"/>
    <property type="molecule type" value="Genomic_DNA"/>
</dbReference>
<proteinExistence type="predicted"/>
<protein>
    <submittedName>
        <fullName evidence="1">Uncharacterized protein</fullName>
    </submittedName>
</protein>